<dbReference type="Proteomes" id="UP000054783">
    <property type="component" value="Unassembled WGS sequence"/>
</dbReference>
<dbReference type="AlphaFoldDB" id="A0A0V0ZJ45"/>
<name>A0A0V0ZJ45_9BILA</name>
<dbReference type="OrthoDB" id="10560391at2759"/>
<accession>A0A0V0ZJ45</accession>
<dbReference type="EMBL" id="JYDQ01000167">
    <property type="protein sequence ID" value="KRY12339.1"/>
    <property type="molecule type" value="Genomic_DNA"/>
</dbReference>
<gene>
    <name evidence="1" type="ORF">T12_15180</name>
</gene>
<sequence>MHMKIVSHLRKGFACLGITFAVNDCVAKLKALTTGQIQGSISQFDEISELDDYVGIDAAVITSNVPTTYDTVNDIHCAKQEDSDDSDMDTTTAETIPLKTYPELNECVANLERFIEATESADEGIFKVIFVVRQFVKDHSPKLKLTTLNESFSINEVLE</sequence>
<keyword evidence="2" id="KW-1185">Reference proteome</keyword>
<proteinExistence type="predicted"/>
<dbReference type="STRING" id="990121.A0A0V0ZJ45"/>
<comment type="caution">
    <text evidence="1">The sequence shown here is derived from an EMBL/GenBank/DDBJ whole genome shotgun (WGS) entry which is preliminary data.</text>
</comment>
<evidence type="ECO:0000313" key="2">
    <source>
        <dbReference type="Proteomes" id="UP000054783"/>
    </source>
</evidence>
<reference evidence="1 2" key="1">
    <citation type="submission" date="2015-01" db="EMBL/GenBank/DDBJ databases">
        <title>Evolution of Trichinella species and genotypes.</title>
        <authorList>
            <person name="Korhonen P.K."/>
            <person name="Edoardo P."/>
            <person name="Giuseppe L.R."/>
            <person name="Gasser R.B."/>
        </authorList>
    </citation>
    <scope>NUCLEOTIDE SEQUENCE [LARGE SCALE GENOMIC DNA]</scope>
    <source>
        <strain evidence="1">ISS2496</strain>
    </source>
</reference>
<protein>
    <submittedName>
        <fullName evidence="1">Uncharacterized protein</fullName>
    </submittedName>
</protein>
<organism evidence="1 2">
    <name type="scientific">Trichinella patagoniensis</name>
    <dbReference type="NCBI Taxonomy" id="990121"/>
    <lineage>
        <taxon>Eukaryota</taxon>
        <taxon>Metazoa</taxon>
        <taxon>Ecdysozoa</taxon>
        <taxon>Nematoda</taxon>
        <taxon>Enoplea</taxon>
        <taxon>Dorylaimia</taxon>
        <taxon>Trichinellida</taxon>
        <taxon>Trichinellidae</taxon>
        <taxon>Trichinella</taxon>
    </lineage>
</organism>
<evidence type="ECO:0000313" key="1">
    <source>
        <dbReference type="EMBL" id="KRY12339.1"/>
    </source>
</evidence>